<keyword evidence="3" id="KW-1185">Reference proteome</keyword>
<sequence>MNNTIKRYTRPTKYMFPVALALALSAGLSSCTKNFEDLNTDNISVTPEDLLPNAENLKLYFTNAQRAILNFSDGSANSYQLQQNLMADVYGGYLMSANPFNSGQNNMNYALVNAWNTEPFKVLYLDVLGPINRLEQTNLRETYPALWGSVLAVKVLATSRVTDIYGPIPYSIVGKNTDTNIPYDAQEAVYEQLFAELDEAQTLLEAYVNGTNQEELPPNLDEIDLIYSGNDNTVRFTKWLKLVQSLRLRLAMRVVKVNPSLAQEQGAKALSSNYLLESNADNAKVRIDEEAGFFNPLEFISNNWSDININASLESYLSGYQDPRIGKYIDRATDTGIDGYKGIRVGAVGLVKETYSRYSTINFKDGAVPSFNRTTAPLLMTAAEVYFLRAEAALRGWANPGGTAKSLYESGVEASFEQWGTTGATAYLQNNSNTPAAYVDPHNSRNNAAQPSTITVQWDEASNQEQKLERIITQKWLALFPEGQEAWSEYRRTGYPKLFPVAQNNSGGLINTDTQIRRIPFSQNEYNTNNAEVQKAISLLGGSDNGGTRLWWDVDQGNF</sequence>
<protein>
    <submittedName>
        <fullName evidence="2">SusD/RagB family nutrient-binding outer membrane lipoprotein</fullName>
    </submittedName>
</protein>
<organism evidence="2 3">
    <name type="scientific">Sphingobacterium bambusae</name>
    <dbReference type="NCBI Taxonomy" id="662858"/>
    <lineage>
        <taxon>Bacteria</taxon>
        <taxon>Pseudomonadati</taxon>
        <taxon>Bacteroidota</taxon>
        <taxon>Sphingobacteriia</taxon>
        <taxon>Sphingobacteriales</taxon>
        <taxon>Sphingobacteriaceae</taxon>
        <taxon>Sphingobacterium</taxon>
    </lineage>
</organism>
<proteinExistence type="predicted"/>
<dbReference type="Gene3D" id="1.25.40.390">
    <property type="match status" value="1"/>
</dbReference>
<accession>A0ABW6BJ95</accession>
<dbReference type="InterPro" id="IPR024302">
    <property type="entry name" value="SusD-like"/>
</dbReference>
<evidence type="ECO:0000313" key="2">
    <source>
        <dbReference type="EMBL" id="MFD2969562.1"/>
    </source>
</evidence>
<evidence type="ECO:0000313" key="3">
    <source>
        <dbReference type="Proteomes" id="UP001597525"/>
    </source>
</evidence>
<dbReference type="InterPro" id="IPR011990">
    <property type="entry name" value="TPR-like_helical_dom_sf"/>
</dbReference>
<keyword evidence="2" id="KW-0449">Lipoprotein</keyword>
<keyword evidence="1" id="KW-0732">Signal</keyword>
<dbReference type="Proteomes" id="UP001597525">
    <property type="component" value="Unassembled WGS sequence"/>
</dbReference>
<feature type="signal peptide" evidence="1">
    <location>
        <begin position="1"/>
        <end position="26"/>
    </location>
</feature>
<feature type="chain" id="PRO_5046676759" evidence="1">
    <location>
        <begin position="27"/>
        <end position="559"/>
    </location>
</feature>
<dbReference type="RefSeq" id="WP_320185395.1">
    <property type="nucleotide sequence ID" value="NZ_CP138332.1"/>
</dbReference>
<name>A0ABW6BJ95_9SPHI</name>
<reference evidence="3" key="1">
    <citation type="journal article" date="2019" name="Int. J. Syst. Evol. Microbiol.">
        <title>The Global Catalogue of Microorganisms (GCM) 10K type strain sequencing project: providing services to taxonomists for standard genome sequencing and annotation.</title>
        <authorList>
            <consortium name="The Broad Institute Genomics Platform"/>
            <consortium name="The Broad Institute Genome Sequencing Center for Infectious Disease"/>
            <person name="Wu L."/>
            <person name="Ma J."/>
        </authorList>
    </citation>
    <scope>NUCLEOTIDE SEQUENCE [LARGE SCALE GENOMIC DNA]</scope>
    <source>
        <strain evidence="3">KCTC 22814</strain>
    </source>
</reference>
<dbReference type="PROSITE" id="PS51257">
    <property type="entry name" value="PROKAR_LIPOPROTEIN"/>
    <property type="match status" value="1"/>
</dbReference>
<gene>
    <name evidence="2" type="ORF">ACFS7Y_19365</name>
</gene>
<dbReference type="EMBL" id="JBHUPB010000014">
    <property type="protein sequence ID" value="MFD2969562.1"/>
    <property type="molecule type" value="Genomic_DNA"/>
</dbReference>
<evidence type="ECO:0000256" key="1">
    <source>
        <dbReference type="SAM" id="SignalP"/>
    </source>
</evidence>
<comment type="caution">
    <text evidence="2">The sequence shown here is derived from an EMBL/GenBank/DDBJ whole genome shotgun (WGS) entry which is preliminary data.</text>
</comment>
<dbReference type="SUPFAM" id="SSF48452">
    <property type="entry name" value="TPR-like"/>
    <property type="match status" value="1"/>
</dbReference>
<dbReference type="Pfam" id="PF12741">
    <property type="entry name" value="SusD-like"/>
    <property type="match status" value="1"/>
</dbReference>